<dbReference type="EC" id="2.7.10.2" evidence="2"/>
<evidence type="ECO:0000256" key="3">
    <source>
        <dbReference type="ARBA" id="ARBA00022679"/>
    </source>
</evidence>
<evidence type="ECO:0000313" key="11">
    <source>
        <dbReference type="Proteomes" id="UP000031189"/>
    </source>
</evidence>
<dbReference type="RefSeq" id="WP_039679128.1">
    <property type="nucleotide sequence ID" value="NZ_JAXECK010000012.1"/>
</dbReference>
<name>A0A0B3VM38_9FIRM</name>
<dbReference type="PANTHER" id="PTHR32309">
    <property type="entry name" value="TYROSINE-PROTEIN KINASE"/>
    <property type="match status" value="1"/>
</dbReference>
<keyword evidence="6" id="KW-0067">ATP-binding</keyword>
<evidence type="ECO:0000256" key="6">
    <source>
        <dbReference type="ARBA" id="ARBA00022840"/>
    </source>
</evidence>
<dbReference type="EMBL" id="JWHR01000064">
    <property type="protein sequence ID" value="KHS57846.1"/>
    <property type="molecule type" value="Genomic_DNA"/>
</dbReference>
<dbReference type="STRING" id="1577792.QX51_06765"/>
<organism evidence="10 11">
    <name type="scientific">Terrisporobacter othiniensis</name>
    <dbReference type="NCBI Taxonomy" id="1577792"/>
    <lineage>
        <taxon>Bacteria</taxon>
        <taxon>Bacillati</taxon>
        <taxon>Bacillota</taxon>
        <taxon>Clostridia</taxon>
        <taxon>Peptostreptococcales</taxon>
        <taxon>Peptostreptococcaceae</taxon>
        <taxon>Terrisporobacter</taxon>
    </lineage>
</organism>
<dbReference type="GO" id="GO:0005524">
    <property type="term" value="F:ATP binding"/>
    <property type="evidence" value="ECO:0007669"/>
    <property type="project" value="UniProtKB-KW"/>
</dbReference>
<accession>A0A0B3VM38</accession>
<evidence type="ECO:0000256" key="5">
    <source>
        <dbReference type="ARBA" id="ARBA00022777"/>
    </source>
</evidence>
<gene>
    <name evidence="10" type="ORF">QX51_06765</name>
</gene>
<dbReference type="CDD" id="cd05387">
    <property type="entry name" value="BY-kinase"/>
    <property type="match status" value="1"/>
</dbReference>
<proteinExistence type="inferred from homology"/>
<evidence type="ECO:0000256" key="8">
    <source>
        <dbReference type="ARBA" id="ARBA00051245"/>
    </source>
</evidence>
<evidence type="ECO:0000256" key="1">
    <source>
        <dbReference type="ARBA" id="ARBA00007316"/>
    </source>
</evidence>
<keyword evidence="5" id="KW-0418">Kinase</keyword>
<dbReference type="GO" id="GO:0005886">
    <property type="term" value="C:plasma membrane"/>
    <property type="evidence" value="ECO:0007669"/>
    <property type="project" value="TreeGrafter"/>
</dbReference>
<evidence type="ECO:0000256" key="4">
    <source>
        <dbReference type="ARBA" id="ARBA00022741"/>
    </source>
</evidence>
<dbReference type="InterPro" id="IPR005702">
    <property type="entry name" value="Wzc-like_C"/>
</dbReference>
<keyword evidence="7" id="KW-0829">Tyrosine-protein kinase</keyword>
<evidence type="ECO:0000259" key="9">
    <source>
        <dbReference type="Pfam" id="PF13614"/>
    </source>
</evidence>
<dbReference type="Proteomes" id="UP000031189">
    <property type="component" value="Unassembled WGS sequence"/>
</dbReference>
<dbReference type="AlphaFoldDB" id="A0A0B3VM38"/>
<dbReference type="GO" id="GO:0004715">
    <property type="term" value="F:non-membrane spanning protein tyrosine kinase activity"/>
    <property type="evidence" value="ECO:0007669"/>
    <property type="project" value="UniProtKB-EC"/>
</dbReference>
<dbReference type="NCBIfam" id="TIGR01007">
    <property type="entry name" value="eps_fam"/>
    <property type="match status" value="1"/>
</dbReference>
<comment type="catalytic activity">
    <reaction evidence="8">
        <text>L-tyrosyl-[protein] + ATP = O-phospho-L-tyrosyl-[protein] + ADP + H(+)</text>
        <dbReference type="Rhea" id="RHEA:10596"/>
        <dbReference type="Rhea" id="RHEA-COMP:10136"/>
        <dbReference type="Rhea" id="RHEA-COMP:20101"/>
        <dbReference type="ChEBI" id="CHEBI:15378"/>
        <dbReference type="ChEBI" id="CHEBI:30616"/>
        <dbReference type="ChEBI" id="CHEBI:46858"/>
        <dbReference type="ChEBI" id="CHEBI:61978"/>
        <dbReference type="ChEBI" id="CHEBI:456216"/>
        <dbReference type="EC" id="2.7.10.2"/>
    </reaction>
</comment>
<keyword evidence="4" id="KW-0547">Nucleotide-binding</keyword>
<evidence type="ECO:0000256" key="7">
    <source>
        <dbReference type="ARBA" id="ARBA00023137"/>
    </source>
</evidence>
<keyword evidence="3" id="KW-0808">Transferase</keyword>
<evidence type="ECO:0000313" key="10">
    <source>
        <dbReference type="EMBL" id="KHS57846.1"/>
    </source>
</evidence>
<dbReference type="SUPFAM" id="SSF52540">
    <property type="entry name" value="P-loop containing nucleoside triphosphate hydrolases"/>
    <property type="match status" value="1"/>
</dbReference>
<dbReference type="Gene3D" id="3.40.50.300">
    <property type="entry name" value="P-loop containing nucleotide triphosphate hydrolases"/>
    <property type="match status" value="1"/>
</dbReference>
<evidence type="ECO:0000256" key="2">
    <source>
        <dbReference type="ARBA" id="ARBA00011903"/>
    </source>
</evidence>
<keyword evidence="11" id="KW-1185">Reference proteome</keyword>
<dbReference type="InterPro" id="IPR050445">
    <property type="entry name" value="Bact_polysacc_biosynth/exp"/>
</dbReference>
<feature type="domain" description="AAA" evidence="9">
    <location>
        <begin position="32"/>
        <end position="169"/>
    </location>
</feature>
<dbReference type="InterPro" id="IPR025669">
    <property type="entry name" value="AAA_dom"/>
</dbReference>
<dbReference type="InterPro" id="IPR027417">
    <property type="entry name" value="P-loop_NTPase"/>
</dbReference>
<dbReference type="PANTHER" id="PTHR32309:SF13">
    <property type="entry name" value="FERRIC ENTEROBACTIN TRANSPORT PROTEIN FEPE"/>
    <property type="match status" value="1"/>
</dbReference>
<comment type="similarity">
    <text evidence="1">Belongs to the CpsD/CapB family.</text>
</comment>
<sequence>MLGLYDSGSFEINEAYREIRTNISLNTDIKTIVFTSAEMDEGKTTTVCSIAKCFSDLENHRILLIDCDFRKKSVAKTLEIENKKGIADMTMNDMDRKECIKKVEGFDVLTCGVSPSNSSVLLESKKFRDIIESLKGDYDYIFIDSPPLGRLNDAAILARYLDGTIIVNASEYIDQQMAKVTRDKLEKVNANVIGVILNKFKAGDHKYYKYYGYYKEEKGKKSFFKKRKRR</sequence>
<protein>
    <recommendedName>
        <fullName evidence="2">non-specific protein-tyrosine kinase</fullName>
        <ecNumber evidence="2">2.7.10.2</ecNumber>
    </recommendedName>
</protein>
<dbReference type="Pfam" id="PF13614">
    <property type="entry name" value="AAA_31"/>
    <property type="match status" value="1"/>
</dbReference>
<comment type="caution">
    <text evidence="10">The sequence shown here is derived from an EMBL/GenBank/DDBJ whole genome shotgun (WGS) entry which is preliminary data.</text>
</comment>
<reference evidence="10 11" key="1">
    <citation type="submission" date="2014-12" db="EMBL/GenBank/DDBJ databases">
        <title>Draft genome sequence of Terrisporobacter sp. 08-306576, isolated from the blood culture of a bacteremia patient.</title>
        <authorList>
            <person name="Lund L.C."/>
            <person name="Sydenham T.V."/>
            <person name="Hogh S.V."/>
            <person name="Skov M.N."/>
            <person name="Kemp M."/>
            <person name="Justesen U.S."/>
        </authorList>
    </citation>
    <scope>NUCLEOTIDE SEQUENCE [LARGE SCALE GENOMIC DNA]</scope>
    <source>
        <strain evidence="10 11">08-306576</strain>
    </source>
</reference>
<dbReference type="OrthoDB" id="9794577at2"/>